<dbReference type="Gene3D" id="3.90.870.30">
    <property type="match status" value="1"/>
</dbReference>
<dbReference type="EMBL" id="CADCTR010002500">
    <property type="protein sequence ID" value="CAA9356833.1"/>
    <property type="molecule type" value="Genomic_DNA"/>
</dbReference>
<dbReference type="PANTHER" id="PTHR42959:SF1">
    <property type="entry name" value="CARBAMOYLTRANSFERASE HYPF"/>
    <property type="match status" value="1"/>
</dbReference>
<sequence length="44" mass="5072">MSYDRAKTTMSGFEMCPEYQSEHDDPADRRFHAQPAASFGSKMR</sequence>
<dbReference type="GO" id="GO:0051604">
    <property type="term" value="P:protein maturation"/>
    <property type="evidence" value="ECO:0007669"/>
    <property type="project" value="TreeGrafter"/>
</dbReference>
<name>A0A6J4ME49_9CHLR</name>
<proteinExistence type="predicted"/>
<evidence type="ECO:0000259" key="2">
    <source>
        <dbReference type="Pfam" id="PF07503"/>
    </source>
</evidence>
<dbReference type="InterPro" id="IPR051060">
    <property type="entry name" value="Carbamoyltrans_HypF-like"/>
</dbReference>
<dbReference type="InterPro" id="IPR011125">
    <property type="entry name" value="Znf_HypF"/>
</dbReference>
<dbReference type="Pfam" id="PF07503">
    <property type="entry name" value="zf-HYPF"/>
    <property type="match status" value="1"/>
</dbReference>
<accession>A0A6J4ME49</accession>
<evidence type="ECO:0000256" key="1">
    <source>
        <dbReference type="SAM" id="MobiDB-lite"/>
    </source>
</evidence>
<evidence type="ECO:0000313" key="3">
    <source>
        <dbReference type="EMBL" id="CAA9356833.1"/>
    </source>
</evidence>
<feature type="compositionally biased region" description="Basic and acidic residues" evidence="1">
    <location>
        <begin position="20"/>
        <end position="31"/>
    </location>
</feature>
<organism evidence="3">
    <name type="scientific">uncultured Chloroflexia bacterium</name>
    <dbReference type="NCBI Taxonomy" id="1672391"/>
    <lineage>
        <taxon>Bacteria</taxon>
        <taxon>Bacillati</taxon>
        <taxon>Chloroflexota</taxon>
        <taxon>Chloroflexia</taxon>
        <taxon>environmental samples</taxon>
    </lineage>
</organism>
<dbReference type="GO" id="GO:0008270">
    <property type="term" value="F:zinc ion binding"/>
    <property type="evidence" value="ECO:0007669"/>
    <property type="project" value="InterPro"/>
</dbReference>
<reference evidence="3" key="1">
    <citation type="submission" date="2020-02" db="EMBL/GenBank/DDBJ databases">
        <authorList>
            <person name="Meier V. D."/>
        </authorList>
    </citation>
    <scope>NUCLEOTIDE SEQUENCE</scope>
    <source>
        <strain evidence="3">AVDCRST_MAG93</strain>
    </source>
</reference>
<protein>
    <submittedName>
        <fullName evidence="3">[NiFe] hydrogenase metallocenter assembly protein HypF</fullName>
    </submittedName>
</protein>
<feature type="region of interest" description="Disordered" evidence="1">
    <location>
        <begin position="14"/>
        <end position="44"/>
    </location>
</feature>
<dbReference type="AlphaFoldDB" id="A0A6J4ME49"/>
<feature type="domain" description="Zinc finger HypF-type" evidence="2">
    <location>
        <begin position="15"/>
        <end position="36"/>
    </location>
</feature>
<dbReference type="PANTHER" id="PTHR42959">
    <property type="entry name" value="CARBAMOYLTRANSFERASE"/>
    <property type="match status" value="1"/>
</dbReference>
<dbReference type="GO" id="GO:0016743">
    <property type="term" value="F:carboxyl- or carbamoyltransferase activity"/>
    <property type="evidence" value="ECO:0007669"/>
    <property type="project" value="TreeGrafter"/>
</dbReference>
<gene>
    <name evidence="3" type="ORF">AVDCRST_MAG93-7400</name>
</gene>